<dbReference type="InterPro" id="IPR045865">
    <property type="entry name" value="ACT-like_dom_sf"/>
</dbReference>
<keyword evidence="3" id="KW-1185">Reference proteome</keyword>
<comment type="caution">
    <text evidence="2">The sequence shown here is derived from an EMBL/GenBank/DDBJ whole genome shotgun (WGS) entry which is preliminary data.</text>
</comment>
<gene>
    <name evidence="2" type="ORF">CA984_12690</name>
</gene>
<proteinExistence type="predicted"/>
<dbReference type="AlphaFoldDB" id="A0A243RQ01"/>
<sequence>MNPLTAQHLRIVSPMFTVEHLPDAALPEDDWIVLVRAPEGLTVVREARPADSGEQWIGLYGDVTAHGLDVPGMLSAIIKPLAEAAIPVFVASTFHADLVLLPELKKQQAITVLEEAGHHVEGGDGGAGEPFRSPH</sequence>
<evidence type="ECO:0000259" key="1">
    <source>
        <dbReference type="Pfam" id="PF13840"/>
    </source>
</evidence>
<evidence type="ECO:0000313" key="2">
    <source>
        <dbReference type="EMBL" id="OUC97068.1"/>
    </source>
</evidence>
<dbReference type="SUPFAM" id="SSF55021">
    <property type="entry name" value="ACT-like"/>
    <property type="match status" value="1"/>
</dbReference>
<reference evidence="2 3" key="1">
    <citation type="submission" date="2017-05" db="EMBL/GenBank/DDBJ databases">
        <title>Biotechnological potential of actinobacteria isolated from South African environments.</title>
        <authorList>
            <person name="Le Roes-Hill M."/>
            <person name="Prins A."/>
            <person name="Durrell K.A."/>
        </authorList>
    </citation>
    <scope>NUCLEOTIDE SEQUENCE [LARGE SCALE GENOMIC DNA]</scope>
    <source>
        <strain evidence="2">M26</strain>
    </source>
</reference>
<name>A0A243RQ01_9ACTN</name>
<dbReference type="Gene3D" id="3.30.2130.10">
    <property type="entry name" value="VC0802-like"/>
    <property type="match status" value="1"/>
</dbReference>
<dbReference type="EMBL" id="NGFP01000045">
    <property type="protein sequence ID" value="OUC97068.1"/>
    <property type="molecule type" value="Genomic_DNA"/>
</dbReference>
<feature type="domain" description="CASTOR ACT" evidence="1">
    <location>
        <begin position="53"/>
        <end position="115"/>
    </location>
</feature>
<dbReference type="Pfam" id="PF13840">
    <property type="entry name" value="ACT_7"/>
    <property type="match status" value="1"/>
</dbReference>
<evidence type="ECO:0000313" key="3">
    <source>
        <dbReference type="Proteomes" id="UP000194761"/>
    </source>
</evidence>
<accession>A0A243RQ01</accession>
<dbReference type="Proteomes" id="UP000194761">
    <property type="component" value="Unassembled WGS sequence"/>
</dbReference>
<protein>
    <submittedName>
        <fullName evidence="2">ACT domain-containing protein</fullName>
    </submittedName>
</protein>
<dbReference type="InterPro" id="IPR027795">
    <property type="entry name" value="CASTOR_ACT_dom"/>
</dbReference>
<organism evidence="2 3">
    <name type="scientific">Streptosporangium minutum</name>
    <dbReference type="NCBI Taxonomy" id="569862"/>
    <lineage>
        <taxon>Bacteria</taxon>
        <taxon>Bacillati</taxon>
        <taxon>Actinomycetota</taxon>
        <taxon>Actinomycetes</taxon>
        <taxon>Streptosporangiales</taxon>
        <taxon>Streptosporangiaceae</taxon>
        <taxon>Streptosporangium</taxon>
    </lineage>
</organism>